<gene>
    <name evidence="2" type="ORF">LPTSP4_28750</name>
</gene>
<feature type="compositionally biased region" description="Polar residues" evidence="1">
    <location>
        <begin position="1"/>
        <end position="14"/>
    </location>
</feature>
<dbReference type="EMBL" id="BFBB01000008">
    <property type="protein sequence ID" value="GBF51343.1"/>
    <property type="molecule type" value="Genomic_DNA"/>
</dbReference>
<organism evidence="2 3">
    <name type="scientific">Leptospira ryugenii</name>
    <dbReference type="NCBI Taxonomy" id="1917863"/>
    <lineage>
        <taxon>Bacteria</taxon>
        <taxon>Pseudomonadati</taxon>
        <taxon>Spirochaetota</taxon>
        <taxon>Spirochaetia</taxon>
        <taxon>Leptospirales</taxon>
        <taxon>Leptospiraceae</taxon>
        <taxon>Leptospira</taxon>
    </lineage>
</organism>
<evidence type="ECO:0000256" key="1">
    <source>
        <dbReference type="SAM" id="MobiDB-lite"/>
    </source>
</evidence>
<dbReference type="OrthoDB" id="338478at2"/>
<dbReference type="SUPFAM" id="SSF158397">
    <property type="entry name" value="TM1646-like"/>
    <property type="match status" value="1"/>
</dbReference>
<feature type="compositionally biased region" description="Basic and acidic residues" evidence="1">
    <location>
        <begin position="18"/>
        <end position="29"/>
    </location>
</feature>
<dbReference type="RefSeq" id="WP_108977691.1">
    <property type="nucleotide sequence ID" value="NZ_BFBB01000008.1"/>
</dbReference>
<proteinExistence type="predicted"/>
<dbReference type="Pfam" id="PF03885">
    <property type="entry name" value="DUF327"/>
    <property type="match status" value="1"/>
</dbReference>
<dbReference type="InterPro" id="IPR005585">
    <property type="entry name" value="DUF327"/>
</dbReference>
<keyword evidence="3" id="KW-1185">Reference proteome</keyword>
<feature type="region of interest" description="Disordered" evidence="1">
    <location>
        <begin position="1"/>
        <end position="29"/>
    </location>
</feature>
<reference evidence="2 3" key="1">
    <citation type="submission" date="2018-02" db="EMBL/GenBank/DDBJ databases">
        <title>Novel Leptospira species isolated from soil and water in Japan.</title>
        <authorList>
            <person name="Nakao R."/>
            <person name="Masuzawa T."/>
        </authorList>
    </citation>
    <scope>NUCLEOTIDE SEQUENCE [LARGE SCALE GENOMIC DNA]</scope>
    <source>
        <strain evidence="2 3">YH101</strain>
    </source>
</reference>
<dbReference type="Proteomes" id="UP000245133">
    <property type="component" value="Unassembled WGS sequence"/>
</dbReference>
<evidence type="ECO:0000313" key="3">
    <source>
        <dbReference type="Proteomes" id="UP000245133"/>
    </source>
</evidence>
<evidence type="ECO:0008006" key="4">
    <source>
        <dbReference type="Google" id="ProtNLM"/>
    </source>
</evidence>
<dbReference type="AlphaFoldDB" id="A0A2P2E365"/>
<name>A0A2P2E365_9LEPT</name>
<dbReference type="Gene3D" id="1.20.120.490">
    <property type="entry name" value="Hypothetical protein TM1646-like domain"/>
    <property type="match status" value="1"/>
</dbReference>
<accession>A0A2P2E365</accession>
<dbReference type="InterPro" id="IPR024042">
    <property type="entry name" value="TM1646-like_dom_sf"/>
</dbReference>
<evidence type="ECO:0000313" key="2">
    <source>
        <dbReference type="EMBL" id="GBF51343.1"/>
    </source>
</evidence>
<comment type="caution">
    <text evidence="2">The sequence shown here is derived from an EMBL/GenBank/DDBJ whole genome shotgun (WGS) entry which is preliminary data.</text>
</comment>
<sequence>MFVQSAPTQTSSSTNKKKPSEGKSVAETDPAKQSFFEILDSIVPHTNDNTKELNELWKDLPDLERALISSQNQKTLSEYKDHIKQIAELILKKNHKVMRAPSLGRNDTKDIRYIKVLDEKLDLLANTMFSPTNSAFSILKQMDEIRGLLIDLKG</sequence>
<protein>
    <recommendedName>
        <fullName evidence="4">PF03885 family protein</fullName>
    </recommendedName>
</protein>